<dbReference type="InterPro" id="IPR009291">
    <property type="entry name" value="Vps62"/>
</dbReference>
<dbReference type="PANTHER" id="PTHR48220">
    <property type="match status" value="1"/>
</dbReference>
<dbReference type="GO" id="GO:0000329">
    <property type="term" value="C:fungal-type vacuole membrane"/>
    <property type="evidence" value="ECO:0007669"/>
    <property type="project" value="TreeGrafter"/>
</dbReference>
<organism evidence="2 3">
    <name type="scientific">Cylindrobasidium torrendii FP15055 ss-10</name>
    <dbReference type="NCBI Taxonomy" id="1314674"/>
    <lineage>
        <taxon>Eukaryota</taxon>
        <taxon>Fungi</taxon>
        <taxon>Dikarya</taxon>
        <taxon>Basidiomycota</taxon>
        <taxon>Agaricomycotina</taxon>
        <taxon>Agaricomycetes</taxon>
        <taxon>Agaricomycetidae</taxon>
        <taxon>Agaricales</taxon>
        <taxon>Marasmiineae</taxon>
        <taxon>Physalacriaceae</taxon>
        <taxon>Cylindrobasidium</taxon>
    </lineage>
</organism>
<dbReference type="STRING" id="1314674.A0A0D7B2K9"/>
<evidence type="ECO:0000313" key="2">
    <source>
        <dbReference type="EMBL" id="KIY63751.1"/>
    </source>
</evidence>
<reference evidence="2 3" key="1">
    <citation type="journal article" date="2015" name="Fungal Genet. Biol.">
        <title>Evolution of novel wood decay mechanisms in Agaricales revealed by the genome sequences of Fistulina hepatica and Cylindrobasidium torrendii.</title>
        <authorList>
            <person name="Floudas D."/>
            <person name="Held B.W."/>
            <person name="Riley R."/>
            <person name="Nagy L.G."/>
            <person name="Koehler G."/>
            <person name="Ransdell A.S."/>
            <person name="Younus H."/>
            <person name="Chow J."/>
            <person name="Chiniquy J."/>
            <person name="Lipzen A."/>
            <person name="Tritt A."/>
            <person name="Sun H."/>
            <person name="Haridas S."/>
            <person name="LaButti K."/>
            <person name="Ohm R.A."/>
            <person name="Kues U."/>
            <person name="Blanchette R.A."/>
            <person name="Grigoriev I.V."/>
            <person name="Minto R.E."/>
            <person name="Hibbett D.S."/>
        </authorList>
    </citation>
    <scope>NUCLEOTIDE SEQUENCE [LARGE SCALE GENOMIC DNA]</scope>
    <source>
        <strain evidence="2 3">FP15055 ss-10</strain>
    </source>
</reference>
<proteinExistence type="predicted"/>
<dbReference type="GO" id="GO:0006623">
    <property type="term" value="P:protein targeting to vacuole"/>
    <property type="evidence" value="ECO:0007669"/>
    <property type="project" value="TreeGrafter"/>
</dbReference>
<keyword evidence="3" id="KW-1185">Reference proteome</keyword>
<protein>
    <recommendedName>
        <fullName evidence="4">Vacuolar protein sorting-associated protein 62</fullName>
    </recommendedName>
</protein>
<dbReference type="AlphaFoldDB" id="A0A0D7B2K9"/>
<dbReference type="InterPro" id="IPR053102">
    <property type="entry name" value="VPS_Associated"/>
</dbReference>
<dbReference type="Proteomes" id="UP000054007">
    <property type="component" value="Unassembled WGS sequence"/>
</dbReference>
<evidence type="ECO:0000313" key="3">
    <source>
        <dbReference type="Proteomes" id="UP000054007"/>
    </source>
</evidence>
<evidence type="ECO:0008006" key="4">
    <source>
        <dbReference type="Google" id="ProtNLM"/>
    </source>
</evidence>
<gene>
    <name evidence="2" type="ORF">CYLTODRAFT_438434</name>
</gene>
<dbReference type="EMBL" id="KN880675">
    <property type="protein sequence ID" value="KIY63751.1"/>
    <property type="molecule type" value="Genomic_DNA"/>
</dbReference>
<evidence type="ECO:0000256" key="1">
    <source>
        <dbReference type="SAM" id="MobiDB-lite"/>
    </source>
</evidence>
<dbReference type="OrthoDB" id="188042at2759"/>
<sequence>MSCIVPSPAPIPIQVPGLFEEQMLFRDTSSTLAAVTGFGLAGSCAAAMLEVPDYVLKYAPMAYLYSGEAHFPSDVAEHVAHTYPAIDFGSVGDSPTLPTLNDISVDAFLTSLNDPTERPPASWLTSTANKPDQDGKSAAPATIILVKKEGGILDAFYMYFYSFNYGPSLLDVRFGHHVGDWEHSMVRFINGQPTYIYLSQHDGGSSYTFDALTKDPSSSRPKVYIASGSHATYATPGKHGIEGVPLGLVNDFTDEGTLWDVTKNYRAYWYDGETFSVGSGEGSKADAEEKGSEWLQWSGRWGDEQYPDTDKRQYDFLGFRHYVTGPAGPIAKNLTRVEVCAIPPCEIFDSADAVSGAGEETEMDPEQLAQIVAAFQSFKAGLVEQGCDIS</sequence>
<feature type="region of interest" description="Disordered" evidence="1">
    <location>
        <begin position="116"/>
        <end position="136"/>
    </location>
</feature>
<dbReference type="Pfam" id="PF06101">
    <property type="entry name" value="Vps62"/>
    <property type="match status" value="1"/>
</dbReference>
<name>A0A0D7B2K9_9AGAR</name>
<dbReference type="PANTHER" id="PTHR48220:SF1">
    <property type="entry name" value="VACUOLAR PROTEIN SORTING-ASSOCIATED PROTEIN 62-RELATED"/>
    <property type="match status" value="1"/>
</dbReference>
<accession>A0A0D7B2K9</accession>